<dbReference type="STRING" id="579748.TW81_11270"/>
<dbReference type="OrthoDB" id="9128325at2"/>
<protein>
    <recommendedName>
        <fullName evidence="3">Lactate dehydrogenase</fullName>
    </recommendedName>
</protein>
<dbReference type="AlphaFoldDB" id="A0A0F4NIZ7"/>
<gene>
    <name evidence="1" type="ORF">TW81_11270</name>
</gene>
<name>A0A0F4NIZ7_9VIBR</name>
<proteinExistence type="predicted"/>
<comment type="caution">
    <text evidence="1">The sequence shown here is derived from an EMBL/GenBank/DDBJ whole genome shotgun (WGS) entry which is preliminary data.</text>
</comment>
<keyword evidence="2" id="KW-1185">Reference proteome</keyword>
<evidence type="ECO:0008006" key="3">
    <source>
        <dbReference type="Google" id="ProtNLM"/>
    </source>
</evidence>
<accession>A0A0F4NIZ7</accession>
<evidence type="ECO:0000313" key="1">
    <source>
        <dbReference type="EMBL" id="KJY82788.1"/>
    </source>
</evidence>
<organism evidence="1 2">
    <name type="scientific">Vibrio galatheae</name>
    <dbReference type="NCBI Taxonomy" id="579748"/>
    <lineage>
        <taxon>Bacteria</taxon>
        <taxon>Pseudomonadati</taxon>
        <taxon>Pseudomonadota</taxon>
        <taxon>Gammaproteobacteria</taxon>
        <taxon>Vibrionales</taxon>
        <taxon>Vibrionaceae</taxon>
        <taxon>Vibrio</taxon>
    </lineage>
</organism>
<dbReference type="PATRIC" id="fig|579748.3.peg.2327"/>
<reference evidence="1 2" key="1">
    <citation type="journal article" date="2015" name="BMC Genomics">
        <title>Genome mining reveals unlocked bioactive potential of marine Gram-negative bacteria.</title>
        <authorList>
            <person name="Machado H."/>
            <person name="Sonnenschein E.C."/>
            <person name="Melchiorsen J."/>
            <person name="Gram L."/>
        </authorList>
    </citation>
    <scope>NUCLEOTIDE SEQUENCE [LARGE SCALE GENOMIC DNA]</scope>
    <source>
        <strain evidence="1 2">S2757</strain>
    </source>
</reference>
<dbReference type="Proteomes" id="UP000033673">
    <property type="component" value="Unassembled WGS sequence"/>
</dbReference>
<dbReference type="EMBL" id="JXXV01000018">
    <property type="protein sequence ID" value="KJY82788.1"/>
    <property type="molecule type" value="Genomic_DNA"/>
</dbReference>
<evidence type="ECO:0000313" key="2">
    <source>
        <dbReference type="Proteomes" id="UP000033673"/>
    </source>
</evidence>
<dbReference type="RefSeq" id="WP_045955814.1">
    <property type="nucleotide sequence ID" value="NZ_JXXV01000018.1"/>
</dbReference>
<sequence>MRFREDYNGCKTYGCPNCGNPKPSLYSRSNRLGYDAWYCSECGAYPPVLLNTPIIALAKQISRRQCDISLFHGCSCQKPQYQRYGFTAQGSQRVQCTQCKRVITQPNAKKLANILQPIMDALINQVRPEAIQKACNLSGKELAKHLELLAHLLTQVSLNWEKKANFPFIQTRTTKQVCRSGLQHNNHQQYETHLWTLSSVDSQSGYMVLFNDNALYDDTLLTPSVLEESLYHLDHVEPLLESDIEVLNKAEITYSKILARSQFDKLAYSLQCHAKSKEAQILRPVYAAHAHFQNLYMKTNKMPPSAIILEHESFLRGASITAFSNEVRNGHTDLYYCHLTDNTDSTKSKTISRNMSWWNEKWYSLAIENLHGSWQAGIGVLTNDTNKISQILPSNPDWNQHFWNSFNLWLSPQYARRISLKRLHQWQYIYRYLYNVVFTSRLNSTIVNNVEPTEIGSIVTAMNQENISGYKS</sequence>